<dbReference type="Proteomes" id="UP000034214">
    <property type="component" value="Unassembled WGS sequence"/>
</dbReference>
<protein>
    <submittedName>
        <fullName evidence="1">Uncharacterized protein</fullName>
    </submittedName>
</protein>
<dbReference type="SUPFAM" id="SSF56112">
    <property type="entry name" value="Protein kinase-like (PK-like)"/>
    <property type="match status" value="1"/>
</dbReference>
<organism evidence="1 2">
    <name type="scientific">Candidatus Collierbacteria bacterium GW2011_GWC2_45_15</name>
    <dbReference type="NCBI Taxonomy" id="1618394"/>
    <lineage>
        <taxon>Bacteria</taxon>
        <taxon>Candidatus Collieribacteriota</taxon>
    </lineage>
</organism>
<dbReference type="InterPro" id="IPR011009">
    <property type="entry name" value="Kinase-like_dom_sf"/>
</dbReference>
<reference evidence="1 2" key="1">
    <citation type="journal article" date="2015" name="Nature">
        <title>rRNA introns, odd ribosomes, and small enigmatic genomes across a large radiation of phyla.</title>
        <authorList>
            <person name="Brown C.T."/>
            <person name="Hug L.A."/>
            <person name="Thomas B.C."/>
            <person name="Sharon I."/>
            <person name="Castelle C.J."/>
            <person name="Singh A."/>
            <person name="Wilkins M.J."/>
            <person name="Williams K.H."/>
            <person name="Banfield J.F."/>
        </authorList>
    </citation>
    <scope>NUCLEOTIDE SEQUENCE [LARGE SCALE GENOMIC DNA]</scope>
</reference>
<evidence type="ECO:0000313" key="2">
    <source>
        <dbReference type="Proteomes" id="UP000034214"/>
    </source>
</evidence>
<gene>
    <name evidence="1" type="ORF">UW99_C0056G0001</name>
</gene>
<dbReference type="EMBL" id="LCKM01000056">
    <property type="protein sequence ID" value="KKT96510.1"/>
    <property type="molecule type" value="Genomic_DNA"/>
</dbReference>
<sequence>MINGDFLPTLGKEFSDLGYEVAIIAGGSYSYKQDAFESFDEIRDIDLLLVVKGKEKFLDLVKNRQGDIDRILKITKPEIHFSEADLGPLSQGYADAIRYSGINEYEQKISIKMIEQGYAERIFSENEPGRINVLSKKDKRFYAKKTIDGSNFYLGVINQKTPSGLTILGDPDLFELNGIYSLGVIADVLLSGKAVHDEKDIIGNLKKLLIKKVARKYKGHNGNMPDDWTKMMVRRERFPAEFIKEFNDYANSAFGDIEGSDEKSKRPDKKEYYVQIASPIIPKTHSPLRIAKKMDEEISELRYITTSGPFSSNSKYGVAVLSNGENVFFKEMLNEFRFRGEIYGFTTASAYFGRLQEPIFTDPGKNMIAYKWFDGDITARKRLDPVTDDMMKNYMETELRKAEDSLNAYLLSATDIHKGVVKKEELYTSRIHDLFYGRLMGDRLSKFYSDFTFETNGIKVGFEELMGMTIVINGVTYRSIRDSVDKARSDLFPEYLNEKLMICGLGDAHSGNIMSSGNPDDYLYIDYEFSGFHSPYLDMAKAIYNDCSFNIFYVDKLPKQDFHIEVKVDGDRLIIEHDYKFDSLSKFLLKTKMEGVVLPMRDFLNGKGISTDDDWLDTLGSAMLCCGLLTRNLSEFDETGFFLNLANVIEATKFETYYNNHI</sequence>
<evidence type="ECO:0000313" key="1">
    <source>
        <dbReference type="EMBL" id="KKT96510.1"/>
    </source>
</evidence>
<comment type="caution">
    <text evidence="1">The sequence shown here is derived from an EMBL/GenBank/DDBJ whole genome shotgun (WGS) entry which is preliminary data.</text>
</comment>
<dbReference type="AlphaFoldDB" id="A0A0G1LL59"/>
<proteinExistence type="predicted"/>
<name>A0A0G1LL59_9BACT</name>
<accession>A0A0G1LL59</accession>